<keyword evidence="2" id="KW-0479">Metal-binding</keyword>
<reference evidence="5" key="1">
    <citation type="submission" date="2022-05" db="EMBL/GenBank/DDBJ databases">
        <title>Comparative genomics of Staphylococcus equorum isolates.</title>
        <authorList>
            <person name="Luelf R.H."/>
        </authorList>
    </citation>
    <scope>NUCLEOTIDE SEQUENCE</scope>
    <source>
        <strain evidence="5">TMW 2.2343</strain>
    </source>
</reference>
<comment type="cofactor">
    <cofactor evidence="1">
        <name>Mg(2+)</name>
        <dbReference type="ChEBI" id="CHEBI:18420"/>
    </cofactor>
</comment>
<dbReference type="Pfam" id="PF13419">
    <property type="entry name" value="HAD_2"/>
    <property type="match status" value="1"/>
</dbReference>
<dbReference type="RefSeq" id="WP_277580200.1">
    <property type="nucleotide sequence ID" value="NZ_JAMBPV010000001.1"/>
</dbReference>
<dbReference type="EMBL" id="JAMBPX010000001">
    <property type="protein sequence ID" value="MDG0858073.1"/>
    <property type="molecule type" value="Genomic_DNA"/>
</dbReference>
<evidence type="ECO:0000313" key="5">
    <source>
        <dbReference type="EMBL" id="MDG0858073.1"/>
    </source>
</evidence>
<dbReference type="InterPro" id="IPR041492">
    <property type="entry name" value="HAD_2"/>
</dbReference>
<dbReference type="InterPro" id="IPR051400">
    <property type="entry name" value="HAD-like_hydrolase"/>
</dbReference>
<gene>
    <name evidence="5" type="ORF">M4L21_01945</name>
</gene>
<dbReference type="Proteomes" id="UP001152302">
    <property type="component" value="Unassembled WGS sequence"/>
</dbReference>
<accession>A0A9X4R238</accession>
<dbReference type="SUPFAM" id="SSF56784">
    <property type="entry name" value="HAD-like"/>
    <property type="match status" value="1"/>
</dbReference>
<dbReference type="GO" id="GO:0046872">
    <property type="term" value="F:metal ion binding"/>
    <property type="evidence" value="ECO:0007669"/>
    <property type="project" value="UniProtKB-KW"/>
</dbReference>
<evidence type="ECO:0000256" key="1">
    <source>
        <dbReference type="ARBA" id="ARBA00001946"/>
    </source>
</evidence>
<dbReference type="NCBIfam" id="TIGR01549">
    <property type="entry name" value="HAD-SF-IA-v1"/>
    <property type="match status" value="1"/>
</dbReference>
<dbReference type="InterPro" id="IPR023214">
    <property type="entry name" value="HAD_sf"/>
</dbReference>
<comment type="caution">
    <text evidence="5">The sequence shown here is derived from an EMBL/GenBank/DDBJ whole genome shotgun (WGS) entry which is preliminary data.</text>
</comment>
<evidence type="ECO:0000256" key="2">
    <source>
        <dbReference type="ARBA" id="ARBA00022723"/>
    </source>
</evidence>
<evidence type="ECO:0000256" key="4">
    <source>
        <dbReference type="ARBA" id="ARBA00022842"/>
    </source>
</evidence>
<dbReference type="AlphaFoldDB" id="A0A9X4R238"/>
<name>A0A9X4R238_9STAP</name>
<dbReference type="GO" id="GO:0016791">
    <property type="term" value="F:phosphatase activity"/>
    <property type="evidence" value="ECO:0007669"/>
    <property type="project" value="TreeGrafter"/>
</dbReference>
<protein>
    <submittedName>
        <fullName evidence="5">HAD-IA family hydrolase</fullName>
    </submittedName>
</protein>
<organism evidence="5 6">
    <name type="scientific">Staphylococcus equorum</name>
    <dbReference type="NCBI Taxonomy" id="246432"/>
    <lineage>
        <taxon>Bacteria</taxon>
        <taxon>Bacillati</taxon>
        <taxon>Bacillota</taxon>
        <taxon>Bacilli</taxon>
        <taxon>Bacillales</taxon>
        <taxon>Staphylococcaceae</taxon>
        <taxon>Staphylococcus</taxon>
    </lineage>
</organism>
<sequence>MKNNIFISEDIGSEKPDSAAFLKVDHMLNIKPEDTIYVGDSWENDVTGSLNAGMKPIWFNGDKKINDKNIEVINSSIERLVENLITRVKR</sequence>
<dbReference type="InterPro" id="IPR006439">
    <property type="entry name" value="HAD-SF_hydro_IA"/>
</dbReference>
<dbReference type="PANTHER" id="PTHR46470">
    <property type="entry name" value="N-ACYLNEURAMINATE-9-PHOSPHATASE"/>
    <property type="match status" value="1"/>
</dbReference>
<dbReference type="GO" id="GO:0044281">
    <property type="term" value="P:small molecule metabolic process"/>
    <property type="evidence" value="ECO:0007669"/>
    <property type="project" value="UniProtKB-ARBA"/>
</dbReference>
<dbReference type="PANTHER" id="PTHR46470:SF2">
    <property type="entry name" value="GLYCERALDEHYDE 3-PHOSPHATE PHOSPHATASE"/>
    <property type="match status" value="1"/>
</dbReference>
<evidence type="ECO:0000313" key="6">
    <source>
        <dbReference type="Proteomes" id="UP001152302"/>
    </source>
</evidence>
<evidence type="ECO:0000256" key="3">
    <source>
        <dbReference type="ARBA" id="ARBA00022801"/>
    </source>
</evidence>
<keyword evidence="4" id="KW-0460">Magnesium</keyword>
<keyword evidence="3 5" id="KW-0378">Hydrolase</keyword>
<dbReference type="Gene3D" id="3.40.50.1000">
    <property type="entry name" value="HAD superfamily/HAD-like"/>
    <property type="match status" value="1"/>
</dbReference>
<proteinExistence type="predicted"/>
<dbReference type="InterPro" id="IPR036412">
    <property type="entry name" value="HAD-like_sf"/>
</dbReference>